<dbReference type="Proteomes" id="UP001141806">
    <property type="component" value="Unassembled WGS sequence"/>
</dbReference>
<sequence>MLHQIWIRGRVNKTFCSGPGARSDLSTLIGHPLLGRGRGAEFAPGSSVETLDFASPLAPQVTAPPQSTTMEILTGLWMLPTGYRSRTLDVADGIPKPDFGCCRWDTEASKLETHRIAIEKRR</sequence>
<proteinExistence type="predicted"/>
<gene>
    <name evidence="1" type="ORF">NE237_021495</name>
</gene>
<evidence type="ECO:0000313" key="1">
    <source>
        <dbReference type="EMBL" id="KAJ4961585.1"/>
    </source>
</evidence>
<dbReference type="EMBL" id="JAMYWD010000009">
    <property type="protein sequence ID" value="KAJ4961585.1"/>
    <property type="molecule type" value="Genomic_DNA"/>
</dbReference>
<comment type="caution">
    <text evidence="1">The sequence shown here is derived from an EMBL/GenBank/DDBJ whole genome shotgun (WGS) entry which is preliminary data.</text>
</comment>
<evidence type="ECO:0000313" key="2">
    <source>
        <dbReference type="Proteomes" id="UP001141806"/>
    </source>
</evidence>
<protein>
    <submittedName>
        <fullName evidence="1">Uncharacterized protein</fullName>
    </submittedName>
</protein>
<keyword evidence="2" id="KW-1185">Reference proteome</keyword>
<accession>A0A9Q0HBD4</accession>
<reference evidence="1" key="1">
    <citation type="journal article" date="2023" name="Plant J.">
        <title>The genome of the king protea, Protea cynaroides.</title>
        <authorList>
            <person name="Chang J."/>
            <person name="Duong T.A."/>
            <person name="Schoeman C."/>
            <person name="Ma X."/>
            <person name="Roodt D."/>
            <person name="Barker N."/>
            <person name="Li Z."/>
            <person name="Van de Peer Y."/>
            <person name="Mizrachi E."/>
        </authorList>
    </citation>
    <scope>NUCLEOTIDE SEQUENCE</scope>
    <source>
        <tissue evidence="1">Young leaves</tissue>
    </source>
</reference>
<dbReference type="AlphaFoldDB" id="A0A9Q0HBD4"/>
<organism evidence="1 2">
    <name type="scientific">Protea cynaroides</name>
    <dbReference type="NCBI Taxonomy" id="273540"/>
    <lineage>
        <taxon>Eukaryota</taxon>
        <taxon>Viridiplantae</taxon>
        <taxon>Streptophyta</taxon>
        <taxon>Embryophyta</taxon>
        <taxon>Tracheophyta</taxon>
        <taxon>Spermatophyta</taxon>
        <taxon>Magnoliopsida</taxon>
        <taxon>Proteales</taxon>
        <taxon>Proteaceae</taxon>
        <taxon>Protea</taxon>
    </lineage>
</organism>
<name>A0A9Q0HBD4_9MAGN</name>
<dbReference type="OrthoDB" id="443401at2759"/>